<protein>
    <submittedName>
        <fullName evidence="1">Uncharacterized protein</fullName>
    </submittedName>
</protein>
<evidence type="ECO:0000313" key="2">
    <source>
        <dbReference type="Proteomes" id="UP000234341"/>
    </source>
</evidence>
<name>A0A2N5C5J2_9BURK</name>
<dbReference type="EMBL" id="PJRP01000017">
    <property type="protein sequence ID" value="PLP97481.1"/>
    <property type="molecule type" value="Genomic_DNA"/>
</dbReference>
<dbReference type="Proteomes" id="UP000234341">
    <property type="component" value="Unassembled WGS sequence"/>
</dbReference>
<comment type="caution">
    <text evidence="1">The sequence shown here is derived from an EMBL/GenBank/DDBJ whole genome shotgun (WGS) entry which is preliminary data.</text>
</comment>
<sequence>MKFTTAADQLDISTTMVSNHIRGLVHFYRGCQCFSHAWTTFSAIDAQALEQLLYRALTRVHCAALQYAAAGIIVLVQLFPACSAMPAGCCTGMTPSHVAMAYLSTSCYLQTTLSET</sequence>
<proteinExistence type="predicted"/>
<evidence type="ECO:0000313" key="1">
    <source>
        <dbReference type="EMBL" id="PLP97481.1"/>
    </source>
</evidence>
<dbReference type="AlphaFoldDB" id="A0A2N5C5J2"/>
<dbReference type="RefSeq" id="WP_101684506.1">
    <property type="nucleotide sequence ID" value="NZ_PJRP01000017.1"/>
</dbReference>
<accession>A0A2N5C5J2</accession>
<reference evidence="1 2" key="1">
    <citation type="submission" date="2017-12" db="EMBL/GenBank/DDBJ databases">
        <title>Genome sequence of the active heterotrophic nitrifier-denitrifier, Cupriavidus pauculus UM1.</title>
        <authorList>
            <person name="Putonti C."/>
            <person name="Castignetti D."/>
        </authorList>
    </citation>
    <scope>NUCLEOTIDE SEQUENCE [LARGE SCALE GENOMIC DNA]</scope>
    <source>
        <strain evidence="1 2">UM1</strain>
    </source>
</reference>
<gene>
    <name evidence="1" type="ORF">CYJ10_26980</name>
</gene>
<organism evidence="1 2">
    <name type="scientific">Cupriavidus pauculus</name>
    <dbReference type="NCBI Taxonomy" id="82633"/>
    <lineage>
        <taxon>Bacteria</taxon>
        <taxon>Pseudomonadati</taxon>
        <taxon>Pseudomonadota</taxon>
        <taxon>Betaproteobacteria</taxon>
        <taxon>Burkholderiales</taxon>
        <taxon>Burkholderiaceae</taxon>
        <taxon>Cupriavidus</taxon>
    </lineage>
</organism>